<dbReference type="EMBL" id="ML120438">
    <property type="protein sequence ID" value="RPA94379.1"/>
    <property type="molecule type" value="Genomic_DNA"/>
</dbReference>
<reference evidence="1 2" key="1">
    <citation type="journal article" date="2018" name="Nat. Ecol. Evol.">
        <title>Pezizomycetes genomes reveal the molecular basis of ectomycorrhizal truffle lifestyle.</title>
        <authorList>
            <person name="Murat C."/>
            <person name="Payen T."/>
            <person name="Noel B."/>
            <person name="Kuo A."/>
            <person name="Morin E."/>
            <person name="Chen J."/>
            <person name="Kohler A."/>
            <person name="Krizsan K."/>
            <person name="Balestrini R."/>
            <person name="Da Silva C."/>
            <person name="Montanini B."/>
            <person name="Hainaut M."/>
            <person name="Levati E."/>
            <person name="Barry K.W."/>
            <person name="Belfiori B."/>
            <person name="Cichocki N."/>
            <person name="Clum A."/>
            <person name="Dockter R.B."/>
            <person name="Fauchery L."/>
            <person name="Guy J."/>
            <person name="Iotti M."/>
            <person name="Le Tacon F."/>
            <person name="Lindquist E.A."/>
            <person name="Lipzen A."/>
            <person name="Malagnac F."/>
            <person name="Mello A."/>
            <person name="Molinier V."/>
            <person name="Miyauchi S."/>
            <person name="Poulain J."/>
            <person name="Riccioni C."/>
            <person name="Rubini A."/>
            <person name="Sitrit Y."/>
            <person name="Splivallo R."/>
            <person name="Traeger S."/>
            <person name="Wang M."/>
            <person name="Zifcakova L."/>
            <person name="Wipf D."/>
            <person name="Zambonelli A."/>
            <person name="Paolocci F."/>
            <person name="Nowrousian M."/>
            <person name="Ottonello S."/>
            <person name="Baldrian P."/>
            <person name="Spatafora J.W."/>
            <person name="Henrissat B."/>
            <person name="Nagy L.G."/>
            <person name="Aury J.M."/>
            <person name="Wincker P."/>
            <person name="Grigoriev I.V."/>
            <person name="Bonfante P."/>
            <person name="Martin F.M."/>
        </authorList>
    </citation>
    <scope>NUCLEOTIDE SEQUENCE [LARGE SCALE GENOMIC DNA]</scope>
    <source>
        <strain evidence="1 2">120613-1</strain>
    </source>
</reference>
<dbReference type="Proteomes" id="UP000276215">
    <property type="component" value="Unassembled WGS sequence"/>
</dbReference>
<gene>
    <name evidence="1" type="ORF">L873DRAFT_1846686</name>
</gene>
<dbReference type="OrthoDB" id="5413892at2759"/>
<keyword evidence="2" id="KW-1185">Reference proteome</keyword>
<accession>A0A3N4J7X0</accession>
<proteinExistence type="predicted"/>
<organism evidence="1 2">
    <name type="scientific">Choiromyces venosus 120613-1</name>
    <dbReference type="NCBI Taxonomy" id="1336337"/>
    <lineage>
        <taxon>Eukaryota</taxon>
        <taxon>Fungi</taxon>
        <taxon>Dikarya</taxon>
        <taxon>Ascomycota</taxon>
        <taxon>Pezizomycotina</taxon>
        <taxon>Pezizomycetes</taxon>
        <taxon>Pezizales</taxon>
        <taxon>Tuberaceae</taxon>
        <taxon>Choiromyces</taxon>
    </lineage>
</organism>
<evidence type="ECO:0000313" key="2">
    <source>
        <dbReference type="Proteomes" id="UP000276215"/>
    </source>
</evidence>
<dbReference type="STRING" id="1336337.A0A3N4J7X0"/>
<sequence>MAAGNNEEPDFVVVAELRALRTDMAGQFEDLRLQLDEIRQEQQVAEFNSFARLQNSSLSRRSGSELIPLRTAQNQHVNGFPQTLGQLNGLNSASVNALLTAYDLTTERSVPERHRRLRMFIGVIISDF</sequence>
<name>A0A3N4J7X0_9PEZI</name>
<dbReference type="AlphaFoldDB" id="A0A3N4J7X0"/>
<protein>
    <submittedName>
        <fullName evidence="1">Uncharacterized protein</fullName>
    </submittedName>
</protein>
<evidence type="ECO:0000313" key="1">
    <source>
        <dbReference type="EMBL" id="RPA94379.1"/>
    </source>
</evidence>